<gene>
    <name evidence="5" type="ORF">D1224_04125</name>
</gene>
<evidence type="ECO:0000256" key="3">
    <source>
        <dbReference type="ARBA" id="ARBA00023125"/>
    </source>
</evidence>
<evidence type="ECO:0000256" key="2">
    <source>
        <dbReference type="ARBA" id="ARBA00023015"/>
    </source>
</evidence>
<name>A0A399QX17_9PROT</name>
<dbReference type="InterPro" id="IPR005650">
    <property type="entry name" value="BlaI_family"/>
</dbReference>
<keyword evidence="4" id="KW-0804">Transcription</keyword>
<dbReference type="GO" id="GO:0003677">
    <property type="term" value="F:DNA binding"/>
    <property type="evidence" value="ECO:0007669"/>
    <property type="project" value="UniProtKB-KW"/>
</dbReference>
<accession>A0A399QX17</accession>
<dbReference type="RefSeq" id="WP_119378649.1">
    <property type="nucleotide sequence ID" value="NZ_QWGB01000005.1"/>
</dbReference>
<reference evidence="5 6" key="1">
    <citation type="submission" date="2018-08" db="EMBL/GenBank/DDBJ databases">
        <title>Henriciella mobilis sp. nov., isolated from seawater.</title>
        <authorList>
            <person name="Cheng H."/>
            <person name="Wu Y.-H."/>
            <person name="Xu X.-W."/>
            <person name="Guo L.-L."/>
        </authorList>
    </citation>
    <scope>NUCLEOTIDE SEQUENCE [LARGE SCALE GENOMIC DNA]</scope>
    <source>
        <strain evidence="5 6">CCUG66934</strain>
    </source>
</reference>
<dbReference type="GO" id="GO:0045892">
    <property type="term" value="P:negative regulation of DNA-templated transcription"/>
    <property type="evidence" value="ECO:0007669"/>
    <property type="project" value="InterPro"/>
</dbReference>
<dbReference type="PIRSF" id="PIRSF019455">
    <property type="entry name" value="CopR_AtkY"/>
    <property type="match status" value="1"/>
</dbReference>
<protein>
    <submittedName>
        <fullName evidence="5">CopY family transcriptional regulator</fullName>
    </submittedName>
</protein>
<dbReference type="Proteomes" id="UP000265431">
    <property type="component" value="Unassembled WGS sequence"/>
</dbReference>
<keyword evidence="6" id="KW-1185">Reference proteome</keyword>
<dbReference type="SUPFAM" id="SSF46785">
    <property type="entry name" value="Winged helix' DNA-binding domain"/>
    <property type="match status" value="1"/>
</dbReference>
<evidence type="ECO:0000313" key="6">
    <source>
        <dbReference type="Proteomes" id="UP000265431"/>
    </source>
</evidence>
<organism evidence="5 6">
    <name type="scientific">Henriciella barbarensis</name>
    <dbReference type="NCBI Taxonomy" id="86342"/>
    <lineage>
        <taxon>Bacteria</taxon>
        <taxon>Pseudomonadati</taxon>
        <taxon>Pseudomonadota</taxon>
        <taxon>Alphaproteobacteria</taxon>
        <taxon>Hyphomonadales</taxon>
        <taxon>Hyphomonadaceae</taxon>
        <taxon>Henriciella</taxon>
    </lineage>
</organism>
<dbReference type="InterPro" id="IPR036390">
    <property type="entry name" value="WH_DNA-bd_sf"/>
</dbReference>
<comment type="similarity">
    <text evidence="1">Belongs to the BlaI transcriptional regulatory family.</text>
</comment>
<dbReference type="OrthoDB" id="279010at2"/>
<evidence type="ECO:0000313" key="5">
    <source>
        <dbReference type="EMBL" id="RIJ23460.1"/>
    </source>
</evidence>
<keyword evidence="2" id="KW-0805">Transcription regulation</keyword>
<dbReference type="InterPro" id="IPR036388">
    <property type="entry name" value="WH-like_DNA-bd_sf"/>
</dbReference>
<dbReference type="AlphaFoldDB" id="A0A399QX17"/>
<proteinExistence type="inferred from homology"/>
<dbReference type="Pfam" id="PF03965">
    <property type="entry name" value="Penicillinase_R"/>
    <property type="match status" value="1"/>
</dbReference>
<comment type="caution">
    <text evidence="5">The sequence shown here is derived from an EMBL/GenBank/DDBJ whole genome shotgun (WGS) entry which is preliminary data.</text>
</comment>
<evidence type="ECO:0000256" key="4">
    <source>
        <dbReference type="ARBA" id="ARBA00023163"/>
    </source>
</evidence>
<evidence type="ECO:0000256" key="1">
    <source>
        <dbReference type="ARBA" id="ARBA00011046"/>
    </source>
</evidence>
<dbReference type="EMBL" id="QWGB01000005">
    <property type="protein sequence ID" value="RIJ23460.1"/>
    <property type="molecule type" value="Genomic_DNA"/>
</dbReference>
<sequence>MSKPNSSELVILKHLWAKGRQTAREIHEAVGPEQGWQLSTTRTVINRMEGKGWVKREGEAPANAAFYAAVLDRVETLGGMVRQLARQVLDLKGPLPASLFADSPHLSAEELDELDAIINAAEERAHDKAGDKS</sequence>
<keyword evidence="3" id="KW-0238">DNA-binding</keyword>
<dbReference type="Gene3D" id="1.10.10.10">
    <property type="entry name" value="Winged helix-like DNA-binding domain superfamily/Winged helix DNA-binding domain"/>
    <property type="match status" value="1"/>
</dbReference>